<feature type="non-terminal residue" evidence="1">
    <location>
        <position position="237"/>
    </location>
</feature>
<name>A0ACA9RKE4_9GLOM</name>
<organism evidence="1 2">
    <name type="scientific">Racocetra persica</name>
    <dbReference type="NCBI Taxonomy" id="160502"/>
    <lineage>
        <taxon>Eukaryota</taxon>
        <taxon>Fungi</taxon>
        <taxon>Fungi incertae sedis</taxon>
        <taxon>Mucoromycota</taxon>
        <taxon>Glomeromycotina</taxon>
        <taxon>Glomeromycetes</taxon>
        <taxon>Diversisporales</taxon>
        <taxon>Gigasporaceae</taxon>
        <taxon>Racocetra</taxon>
    </lineage>
</organism>
<feature type="non-terminal residue" evidence="1">
    <location>
        <position position="1"/>
    </location>
</feature>
<accession>A0ACA9RKE4</accession>
<dbReference type="Proteomes" id="UP000789920">
    <property type="component" value="Unassembled WGS sequence"/>
</dbReference>
<proteinExistence type="predicted"/>
<protein>
    <submittedName>
        <fullName evidence="1">6893_t:CDS:1</fullName>
    </submittedName>
</protein>
<reference evidence="1" key="1">
    <citation type="submission" date="2021-06" db="EMBL/GenBank/DDBJ databases">
        <authorList>
            <person name="Kallberg Y."/>
            <person name="Tangrot J."/>
            <person name="Rosling A."/>
        </authorList>
    </citation>
    <scope>NUCLEOTIDE SEQUENCE</scope>
    <source>
        <strain evidence="1">MA461A</strain>
    </source>
</reference>
<keyword evidence="2" id="KW-1185">Reference proteome</keyword>
<dbReference type="EMBL" id="CAJVQC010056036">
    <property type="protein sequence ID" value="CAG8795982.1"/>
    <property type="molecule type" value="Genomic_DNA"/>
</dbReference>
<sequence length="237" mass="26762">IFNQPSRHRISASSLSSLILQNDPLWLKVVTRFKTSLLGNVALPRVRAPLHDLHLYGVIGTPSVMSRTIIAGTDENTVCRILFVLSYFIRCNEIFERSEDLIPLELQREEECKTSLNCDKNLSSESTPSDGKLPHKKEAETRHKRVMIDFPFTDISVENFLDVPMPKSQIQSIIPDPSLITTDKDTNATNTKGFLSADELFVKSYGRSLMAGYCEKYMSDFVLMGLPKLDEFQDSLA</sequence>
<evidence type="ECO:0000313" key="2">
    <source>
        <dbReference type="Proteomes" id="UP000789920"/>
    </source>
</evidence>
<evidence type="ECO:0000313" key="1">
    <source>
        <dbReference type="EMBL" id="CAG8795982.1"/>
    </source>
</evidence>
<comment type="caution">
    <text evidence="1">The sequence shown here is derived from an EMBL/GenBank/DDBJ whole genome shotgun (WGS) entry which is preliminary data.</text>
</comment>
<gene>
    <name evidence="1" type="ORF">RPERSI_LOCUS20069</name>
</gene>